<comment type="caution">
    <text evidence="1">The sequence shown here is derived from an EMBL/GenBank/DDBJ whole genome shotgun (WGS) entry which is preliminary data.</text>
</comment>
<gene>
    <name evidence="1" type="ORF">J2X01_004329</name>
</gene>
<proteinExistence type="predicted"/>
<keyword evidence="2" id="KW-1185">Reference proteome</keyword>
<dbReference type="Proteomes" id="UP001252243">
    <property type="component" value="Unassembled WGS sequence"/>
</dbReference>
<protein>
    <submittedName>
        <fullName evidence="1">Uncharacterized protein</fullName>
    </submittedName>
</protein>
<dbReference type="RefSeq" id="WP_310062317.1">
    <property type="nucleotide sequence ID" value="NZ_JAVDVQ010000041.1"/>
</dbReference>
<accession>A0ABU1UIJ7</accession>
<evidence type="ECO:0000313" key="1">
    <source>
        <dbReference type="EMBL" id="MDR7085009.1"/>
    </source>
</evidence>
<reference evidence="1 2" key="1">
    <citation type="submission" date="2023-07" db="EMBL/GenBank/DDBJ databases">
        <title>Sorghum-associated microbial communities from plants grown in Nebraska, USA.</title>
        <authorList>
            <person name="Schachtman D."/>
        </authorList>
    </citation>
    <scope>NUCLEOTIDE SEQUENCE [LARGE SCALE GENOMIC DNA]</scope>
    <source>
        <strain evidence="1 2">BE167</strain>
    </source>
</reference>
<organism evidence="1 2">
    <name type="scientific">Arthrobacter ginsengisoli</name>
    <dbReference type="NCBI Taxonomy" id="1356565"/>
    <lineage>
        <taxon>Bacteria</taxon>
        <taxon>Bacillati</taxon>
        <taxon>Actinomycetota</taxon>
        <taxon>Actinomycetes</taxon>
        <taxon>Micrococcales</taxon>
        <taxon>Micrococcaceae</taxon>
        <taxon>Arthrobacter</taxon>
    </lineage>
</organism>
<name>A0ABU1UIJ7_9MICC</name>
<sequence>MNTTSRRIHDASGLPAGTVASREFVAVDDSGEFSYHRSQQDLVAAFEYVGEAACIIDRSGSAFRLVLDANRHLTLGPALGPVEFHWLRHAWLDAQNAHPEGHRLRRFYPVTRDEVVSGLFETLALEGGTAPVEGAWSLDIEGFASFPSNIQEIDRRLARGDRLERARVKDPFGHVYRPARHRKHRYLPAAAGSILYIEIPASGSLGSVPHALP</sequence>
<dbReference type="EMBL" id="JAVDVQ010000041">
    <property type="protein sequence ID" value="MDR7085009.1"/>
    <property type="molecule type" value="Genomic_DNA"/>
</dbReference>
<evidence type="ECO:0000313" key="2">
    <source>
        <dbReference type="Proteomes" id="UP001252243"/>
    </source>
</evidence>